<evidence type="ECO:0000313" key="3">
    <source>
        <dbReference type="EMBL" id="CAF1345000.1"/>
    </source>
</evidence>
<dbReference type="GO" id="GO:0035615">
    <property type="term" value="F:clathrin adaptor activity"/>
    <property type="evidence" value="ECO:0007669"/>
    <property type="project" value="TreeGrafter"/>
</dbReference>
<dbReference type="EMBL" id="CAJNRE010011771">
    <property type="protein sequence ID" value="CAF2104700.1"/>
    <property type="molecule type" value="Genomic_DNA"/>
</dbReference>
<dbReference type="GO" id="GO:0051015">
    <property type="term" value="F:actin filament binding"/>
    <property type="evidence" value="ECO:0007669"/>
    <property type="project" value="TreeGrafter"/>
</dbReference>
<dbReference type="InterPro" id="IPR030224">
    <property type="entry name" value="Sla2_fam"/>
</dbReference>
<dbReference type="OrthoDB" id="8178130at2759"/>
<dbReference type="PROSITE" id="PS50942">
    <property type="entry name" value="ENTH"/>
    <property type="match status" value="1"/>
</dbReference>
<sequence length="783" mass="92382">MNINKNHPNTVNLNQLITNIPVRRKIVDQNDRDKFEWNQWQSATKAVNNIEAAPKEKHVRNLILGTFRLEGSRLFWSMMIRVNIGSHPVASWKFCYIIHRLLRDGHKHVIQDSIVLAIYFDQLSQFWSGVQQGYGLLSYRYCNLLISKLKFHERNPIFAGNLTINEQNNDIRRIFDDNFNLYFQLCIELFDYMEEILNLVQVIFTSLDQSRLNSMTAAGQCRLNPIIICIQDSSLLYDYIVKVLFKLHEGLSSDILQDHRRRLADQFRRLKRFYGQSSTLQYFKSLIKIPMLPENPPDFNVKEDLTNYQAPVAIVNTSASDSSSVVEGLLIDISDNTKSTARTTVNDDLFDNETISNRLQDMPDFERRFSQVNTMLDQTRSETDDLHRTIAGKDAELMQERNHRLRIEEQLRQQLSNQKSIEEIHALDNKTNSNEKFDKLLETYNQLREEHFVVLRRENESKKELTDFNQQFTKLKEDSTKKENEFNQNYEKLNNEIFQLRQTNDELQDRIQILTTERNDFQSITIKTNERIREIEHAKQSFEERLKELESDKSRLHSDKFTFEQKLKEAEGERSDLFHQNREQEENLIDLIHEREVLEQKVIDLEETIREWAQKFIDISDRQKLMQANHENLLKNLKRQYKYSILTYCINQMHDGIDQTKDIDLFNSKRSKEYLLSRLQIAATSTKTIHDLWQRQKDSDESDTLSFLNECIALANTMTDIIVHGKAIANLVQDINYRDVGLYCIDLYTNYQTSSTPDDIDQQSGQFIHRLNSLIEKIKTVCV</sequence>
<proteinExistence type="predicted"/>
<reference evidence="4" key="1">
    <citation type="submission" date="2021-02" db="EMBL/GenBank/DDBJ databases">
        <authorList>
            <person name="Nowell W R."/>
        </authorList>
    </citation>
    <scope>NUCLEOTIDE SEQUENCE</scope>
</reference>
<dbReference type="PANTHER" id="PTHR10407">
    <property type="entry name" value="HUNTINGTIN INTERACTING PROTEIN 1"/>
    <property type="match status" value="1"/>
</dbReference>
<evidence type="ECO:0000256" key="1">
    <source>
        <dbReference type="SAM" id="Coils"/>
    </source>
</evidence>
<dbReference type="SUPFAM" id="SSF48464">
    <property type="entry name" value="ENTH/VHS domain"/>
    <property type="match status" value="1"/>
</dbReference>
<dbReference type="InterPro" id="IPR011417">
    <property type="entry name" value="ANTH_dom"/>
</dbReference>
<dbReference type="GO" id="GO:0030136">
    <property type="term" value="C:clathrin-coated vesicle"/>
    <property type="evidence" value="ECO:0007669"/>
    <property type="project" value="TreeGrafter"/>
</dbReference>
<evidence type="ECO:0000313" key="5">
    <source>
        <dbReference type="EMBL" id="CAF2104700.1"/>
    </source>
</evidence>
<feature type="domain" description="ENTH" evidence="2">
    <location>
        <begin position="31"/>
        <end position="159"/>
    </location>
</feature>
<dbReference type="EMBL" id="CAJNOV010008959">
    <property type="protein sequence ID" value="CAF1345000.1"/>
    <property type="molecule type" value="Genomic_DNA"/>
</dbReference>
<dbReference type="GO" id="GO:0080025">
    <property type="term" value="F:phosphatidylinositol-3,5-bisphosphate binding"/>
    <property type="evidence" value="ECO:0007669"/>
    <property type="project" value="TreeGrafter"/>
</dbReference>
<dbReference type="InterPro" id="IPR008942">
    <property type="entry name" value="ENTH_VHS"/>
</dbReference>
<dbReference type="Proteomes" id="UP000663824">
    <property type="component" value="Unassembled WGS sequence"/>
</dbReference>
<dbReference type="EMBL" id="CAJNOW010003813">
    <property type="protein sequence ID" value="CAF1395519.1"/>
    <property type="molecule type" value="Genomic_DNA"/>
</dbReference>
<keyword evidence="1" id="KW-0175">Coiled coil</keyword>
<dbReference type="Proteomes" id="UP000663834">
    <property type="component" value="Unassembled WGS sequence"/>
</dbReference>
<dbReference type="Gene3D" id="1.25.40.90">
    <property type="match status" value="1"/>
</dbReference>
<comment type="caution">
    <text evidence="4">The sequence shown here is derived from an EMBL/GenBank/DDBJ whole genome shotgun (WGS) entry which is preliminary data.</text>
</comment>
<organism evidence="4 6">
    <name type="scientific">Rotaria magnacalcarata</name>
    <dbReference type="NCBI Taxonomy" id="392030"/>
    <lineage>
        <taxon>Eukaryota</taxon>
        <taxon>Metazoa</taxon>
        <taxon>Spiralia</taxon>
        <taxon>Gnathifera</taxon>
        <taxon>Rotifera</taxon>
        <taxon>Eurotatoria</taxon>
        <taxon>Bdelloidea</taxon>
        <taxon>Philodinida</taxon>
        <taxon>Philodinidae</taxon>
        <taxon>Rotaria</taxon>
    </lineage>
</organism>
<dbReference type="Pfam" id="PF07651">
    <property type="entry name" value="ANTH"/>
    <property type="match status" value="1"/>
</dbReference>
<name>A0A815KNL7_9BILA</name>
<dbReference type="GO" id="GO:0030864">
    <property type="term" value="C:cortical actin cytoskeleton"/>
    <property type="evidence" value="ECO:0007669"/>
    <property type="project" value="TreeGrafter"/>
</dbReference>
<evidence type="ECO:0000313" key="4">
    <source>
        <dbReference type="EMBL" id="CAF1395519.1"/>
    </source>
</evidence>
<protein>
    <recommendedName>
        <fullName evidence="2">ENTH domain-containing protein</fullName>
    </recommendedName>
</protein>
<dbReference type="GO" id="GO:0007015">
    <property type="term" value="P:actin filament organization"/>
    <property type="evidence" value="ECO:0007669"/>
    <property type="project" value="TreeGrafter"/>
</dbReference>
<dbReference type="GO" id="GO:0006897">
    <property type="term" value="P:endocytosis"/>
    <property type="evidence" value="ECO:0007669"/>
    <property type="project" value="InterPro"/>
</dbReference>
<dbReference type="Proteomes" id="UP000663855">
    <property type="component" value="Unassembled WGS sequence"/>
</dbReference>
<gene>
    <name evidence="3" type="ORF">CJN711_LOCUS19122</name>
    <name evidence="4" type="ORF">KQP761_LOCUS9435</name>
    <name evidence="5" type="ORF">MBJ925_LOCUS23047</name>
</gene>
<dbReference type="GO" id="GO:0043325">
    <property type="term" value="F:phosphatidylinositol-3,4-bisphosphate binding"/>
    <property type="evidence" value="ECO:0007669"/>
    <property type="project" value="TreeGrafter"/>
</dbReference>
<dbReference type="InterPro" id="IPR013809">
    <property type="entry name" value="ENTH"/>
</dbReference>
<dbReference type="AlphaFoldDB" id="A0A815KNL7"/>
<feature type="coiled-coil region" evidence="1">
    <location>
        <begin position="476"/>
        <end position="615"/>
    </location>
</feature>
<accession>A0A815KNL7</accession>
<dbReference type="PANTHER" id="PTHR10407:SF15">
    <property type="entry name" value="HUNTINGTIN INTERACTING PROTEIN 1"/>
    <property type="match status" value="1"/>
</dbReference>
<dbReference type="SMART" id="SM00273">
    <property type="entry name" value="ENTH"/>
    <property type="match status" value="1"/>
</dbReference>
<evidence type="ECO:0000259" key="2">
    <source>
        <dbReference type="PROSITE" id="PS50942"/>
    </source>
</evidence>
<evidence type="ECO:0000313" key="6">
    <source>
        <dbReference type="Proteomes" id="UP000663834"/>
    </source>
</evidence>
<dbReference type="GO" id="GO:0032051">
    <property type="term" value="F:clathrin light chain binding"/>
    <property type="evidence" value="ECO:0007669"/>
    <property type="project" value="TreeGrafter"/>
</dbReference>
<dbReference type="GO" id="GO:0048268">
    <property type="term" value="P:clathrin coat assembly"/>
    <property type="evidence" value="ECO:0007669"/>
    <property type="project" value="TreeGrafter"/>
</dbReference>